<organism evidence="2 3">
    <name type="scientific">Undibacterium aquatile</name>
    <dbReference type="NCBI Taxonomy" id="1537398"/>
    <lineage>
        <taxon>Bacteria</taxon>
        <taxon>Pseudomonadati</taxon>
        <taxon>Pseudomonadota</taxon>
        <taxon>Betaproteobacteria</taxon>
        <taxon>Burkholderiales</taxon>
        <taxon>Oxalobacteraceae</taxon>
        <taxon>Undibacterium</taxon>
    </lineage>
</organism>
<keyword evidence="3" id="KW-1185">Reference proteome</keyword>
<protein>
    <submittedName>
        <fullName evidence="2">Uncharacterized protein</fullName>
    </submittedName>
</protein>
<dbReference type="RefSeq" id="WP_190480780.1">
    <property type="nucleotide sequence ID" value="NZ_JACOFT010000006.1"/>
</dbReference>
<keyword evidence="1" id="KW-0812">Transmembrane</keyword>
<feature type="transmembrane region" description="Helical" evidence="1">
    <location>
        <begin position="37"/>
        <end position="56"/>
    </location>
</feature>
<evidence type="ECO:0000256" key="1">
    <source>
        <dbReference type="SAM" id="Phobius"/>
    </source>
</evidence>
<gene>
    <name evidence="2" type="ORF">H8K26_15650</name>
</gene>
<evidence type="ECO:0000313" key="2">
    <source>
        <dbReference type="EMBL" id="MBC3812879.1"/>
    </source>
</evidence>
<dbReference type="Proteomes" id="UP000637632">
    <property type="component" value="Unassembled WGS sequence"/>
</dbReference>
<accession>A0ABR6XKR6</accession>
<proteinExistence type="predicted"/>
<evidence type="ECO:0000313" key="3">
    <source>
        <dbReference type="Proteomes" id="UP000637632"/>
    </source>
</evidence>
<feature type="transmembrane region" description="Helical" evidence="1">
    <location>
        <begin position="12"/>
        <end position="31"/>
    </location>
</feature>
<name>A0ABR6XKR6_9BURK</name>
<reference evidence="2 3" key="1">
    <citation type="submission" date="2020-08" db="EMBL/GenBank/DDBJ databases">
        <title>Novel species isolated from subtropical streams in China.</title>
        <authorList>
            <person name="Lu H."/>
        </authorList>
    </citation>
    <scope>NUCLEOTIDE SEQUENCE [LARGE SCALE GENOMIC DNA]</scope>
    <source>
        <strain evidence="2 3">CCTCC AB 2015119</strain>
    </source>
</reference>
<dbReference type="EMBL" id="JACOFT010000006">
    <property type="protein sequence ID" value="MBC3812879.1"/>
    <property type="molecule type" value="Genomic_DNA"/>
</dbReference>
<sequence length="61" mass="6800">MKIKAEERGIAIGGIGFFCCLLGFGVSLIGADTLGVWIMWASWAVIIWGMLLHFRIMSKRK</sequence>
<keyword evidence="1" id="KW-1133">Transmembrane helix</keyword>
<comment type="caution">
    <text evidence="2">The sequence shown here is derived from an EMBL/GenBank/DDBJ whole genome shotgun (WGS) entry which is preliminary data.</text>
</comment>
<keyword evidence="1" id="KW-0472">Membrane</keyword>